<dbReference type="Proteomes" id="UP000316727">
    <property type="component" value="Unassembled WGS sequence"/>
</dbReference>
<gene>
    <name evidence="1" type="ORF">FJM65_11115</name>
</gene>
<comment type="caution">
    <text evidence="1">The sequence shown here is derived from an EMBL/GenBank/DDBJ whole genome shotgun (WGS) entry which is preliminary data.</text>
</comment>
<accession>A0A501WAY3</accession>
<evidence type="ECO:0008006" key="3">
    <source>
        <dbReference type="Google" id="ProtNLM"/>
    </source>
</evidence>
<evidence type="ECO:0000313" key="1">
    <source>
        <dbReference type="EMBL" id="TPE43967.1"/>
    </source>
</evidence>
<organism evidence="1 2">
    <name type="scientific">Pontibacter mangrovi</name>
    <dbReference type="NCBI Taxonomy" id="2589816"/>
    <lineage>
        <taxon>Bacteria</taxon>
        <taxon>Pseudomonadati</taxon>
        <taxon>Bacteroidota</taxon>
        <taxon>Cytophagia</taxon>
        <taxon>Cytophagales</taxon>
        <taxon>Hymenobacteraceae</taxon>
        <taxon>Pontibacter</taxon>
    </lineage>
</organism>
<keyword evidence="2" id="KW-1185">Reference proteome</keyword>
<evidence type="ECO:0000313" key="2">
    <source>
        <dbReference type="Proteomes" id="UP000316727"/>
    </source>
</evidence>
<reference evidence="1 2" key="1">
    <citation type="submission" date="2019-06" db="EMBL/GenBank/DDBJ databases">
        <title>A novel bacterium of genus Pontibacter, isolated from marine sediment.</title>
        <authorList>
            <person name="Huang H."/>
            <person name="Mo K."/>
            <person name="Hu Y."/>
        </authorList>
    </citation>
    <scope>NUCLEOTIDE SEQUENCE [LARGE SCALE GENOMIC DNA]</scope>
    <source>
        <strain evidence="1 2">HB172049</strain>
    </source>
</reference>
<dbReference type="OrthoDB" id="1408849at2"/>
<name>A0A501WAY3_9BACT</name>
<proteinExistence type="predicted"/>
<protein>
    <recommendedName>
        <fullName evidence="3">Phage capsid protein</fullName>
    </recommendedName>
</protein>
<dbReference type="EMBL" id="VFRQ01000005">
    <property type="protein sequence ID" value="TPE43967.1"/>
    <property type="molecule type" value="Genomic_DNA"/>
</dbReference>
<dbReference type="RefSeq" id="WP_140621590.1">
    <property type="nucleotide sequence ID" value="NZ_VFRQ01000005.1"/>
</dbReference>
<sequence>MVDLSALPAELKDHAVQYREQILQLILISELGFLNYMQLIDEVTDEIVLTQMFTNSVLQPGNKDEFNPKGAVGFKTRTGKVRPCKVDLTMKHTDLTRMYKSYLGKVKAAAARKDVYDLLFQDEIFDAVIKRVKQDLHLEAVFKGKYNADGTTPKDTMEGLLFIIQKDIAAANIATANAVTVANAIEEVEKVADLVPSAYAQKDLVMLVDPVIAKYYNRDYRTTYGSLNYNNEYKKVTIDGTNTEIIPEPGIAGTGGIIVTPRNNFVWLTNSLGGMESINVEKSKRNIDMLMDFEAAPEVAIMEEVWMNDNVSEWVTANTPAA</sequence>
<dbReference type="AlphaFoldDB" id="A0A501WAY3"/>